<evidence type="ECO:0000256" key="2">
    <source>
        <dbReference type="ARBA" id="ARBA00022737"/>
    </source>
</evidence>
<reference evidence="9" key="1">
    <citation type="submission" date="2025-05" db="UniProtKB">
        <authorList>
            <consortium name="RefSeq"/>
        </authorList>
    </citation>
    <scope>NUCLEOTIDE SEQUENCE [LARGE SCALE GENOMIC DNA]</scope>
</reference>
<dbReference type="Gene3D" id="1.10.8.430">
    <property type="entry name" value="Helical domain of apoptotic protease-activating factors"/>
    <property type="match status" value="1"/>
</dbReference>
<evidence type="ECO:0000259" key="6">
    <source>
        <dbReference type="Pfam" id="PF23559"/>
    </source>
</evidence>
<dbReference type="InterPro" id="IPR056789">
    <property type="entry name" value="LRR_R13L1-DRL21"/>
</dbReference>
<dbReference type="SUPFAM" id="SSF52058">
    <property type="entry name" value="L domain-like"/>
    <property type="match status" value="3"/>
</dbReference>
<dbReference type="InterPro" id="IPR058922">
    <property type="entry name" value="WHD_DRP"/>
</dbReference>
<dbReference type="Gene3D" id="3.80.10.10">
    <property type="entry name" value="Ribonuclease Inhibitor"/>
    <property type="match status" value="5"/>
</dbReference>
<dbReference type="Pfam" id="PF25019">
    <property type="entry name" value="LRR_R13L1-DRL21"/>
    <property type="match status" value="1"/>
</dbReference>
<feature type="domain" description="Disease resistance R13L4/SHOC-2-like LRR" evidence="7">
    <location>
        <begin position="370"/>
        <end position="457"/>
    </location>
</feature>
<evidence type="ECO:0000256" key="3">
    <source>
        <dbReference type="ARBA" id="ARBA00022821"/>
    </source>
</evidence>
<dbReference type="Pfam" id="PF23598">
    <property type="entry name" value="LRR_14"/>
    <property type="match status" value="1"/>
</dbReference>
<dbReference type="InterPro" id="IPR032675">
    <property type="entry name" value="LRR_dom_sf"/>
</dbReference>
<feature type="domain" description="NB-ARC" evidence="4">
    <location>
        <begin position="1"/>
        <end position="148"/>
    </location>
</feature>
<dbReference type="Gene3D" id="1.10.10.10">
    <property type="entry name" value="Winged helix-like DNA-binding domain superfamily/Winged helix DNA-binding domain"/>
    <property type="match status" value="1"/>
</dbReference>
<dbReference type="SUPFAM" id="SSF52540">
    <property type="entry name" value="P-loop containing nucleoside triphosphate hydrolases"/>
    <property type="match status" value="1"/>
</dbReference>
<reference evidence="10" key="2">
    <citation type="submission" date="2025-08" db="UniProtKB">
        <authorList>
            <consortium name="RefSeq"/>
        </authorList>
    </citation>
    <scope>IDENTIFICATION</scope>
    <source>
        <tissue evidence="10">Seedling</tissue>
    </source>
</reference>
<dbReference type="Pfam" id="PF23247">
    <property type="entry name" value="LRR_RPS2"/>
    <property type="match status" value="1"/>
</dbReference>
<dbReference type="InterPro" id="IPR036388">
    <property type="entry name" value="WH-like_DNA-bd_sf"/>
</dbReference>
<evidence type="ECO:0000313" key="10">
    <source>
        <dbReference type="RefSeq" id="XP_048330053.2"/>
    </source>
</evidence>
<accession>A0ABM3IK34</accession>
<feature type="domain" description="Disease resistance protein At4g27190-like leucine-rich repeats" evidence="5">
    <location>
        <begin position="994"/>
        <end position="1087"/>
    </location>
</feature>
<feature type="domain" description="Disease resistance protein winged helix" evidence="6">
    <location>
        <begin position="231"/>
        <end position="299"/>
    </location>
</feature>
<dbReference type="InterPro" id="IPR002182">
    <property type="entry name" value="NB-ARC"/>
</dbReference>
<protein>
    <submittedName>
        <fullName evidence="10">Disease resistance protein At3g14460</fullName>
    </submittedName>
</protein>
<evidence type="ECO:0000259" key="5">
    <source>
        <dbReference type="Pfam" id="PF23247"/>
    </source>
</evidence>
<keyword evidence="3" id="KW-0611">Plant defense</keyword>
<feature type="domain" description="R13L1/DRL21-like LRR repeat region" evidence="8">
    <location>
        <begin position="498"/>
        <end position="618"/>
    </location>
</feature>
<dbReference type="Gene3D" id="3.40.50.300">
    <property type="entry name" value="P-loop containing nucleotide triphosphate hydrolases"/>
    <property type="match status" value="1"/>
</dbReference>
<proteinExistence type="predicted"/>
<evidence type="ECO:0000313" key="9">
    <source>
        <dbReference type="Proteomes" id="UP001652623"/>
    </source>
</evidence>
<dbReference type="Pfam" id="PF00931">
    <property type="entry name" value="NB-ARC"/>
    <property type="match status" value="1"/>
</dbReference>
<dbReference type="InterPro" id="IPR057135">
    <property type="entry name" value="At4g27190-like_LRR"/>
</dbReference>
<evidence type="ECO:0000259" key="4">
    <source>
        <dbReference type="Pfam" id="PF00931"/>
    </source>
</evidence>
<dbReference type="Proteomes" id="UP001652623">
    <property type="component" value="Chromosome 2"/>
</dbReference>
<dbReference type="RefSeq" id="XP_048330053.2">
    <property type="nucleotide sequence ID" value="XM_048474096.2"/>
</dbReference>
<dbReference type="InterPro" id="IPR027417">
    <property type="entry name" value="P-loop_NTPase"/>
</dbReference>
<evidence type="ECO:0000256" key="1">
    <source>
        <dbReference type="ARBA" id="ARBA00022614"/>
    </source>
</evidence>
<dbReference type="GeneID" id="132799060"/>
<keyword evidence="1" id="KW-0433">Leucine-rich repeat</keyword>
<keyword evidence="2" id="KW-0677">Repeat</keyword>
<keyword evidence="9" id="KW-1185">Reference proteome</keyword>
<dbReference type="InterPro" id="IPR055414">
    <property type="entry name" value="LRR_R13L4/SHOC2-like"/>
</dbReference>
<dbReference type="InterPro" id="IPR042197">
    <property type="entry name" value="Apaf_helical"/>
</dbReference>
<evidence type="ECO:0000259" key="8">
    <source>
        <dbReference type="Pfam" id="PF25019"/>
    </source>
</evidence>
<dbReference type="PANTHER" id="PTHR36766:SF51">
    <property type="entry name" value="DISEASE RESISTANCE RPP13-LIKE PROTEIN 1"/>
    <property type="match status" value="1"/>
</dbReference>
<dbReference type="PANTHER" id="PTHR36766">
    <property type="entry name" value="PLANT BROAD-SPECTRUM MILDEW RESISTANCE PROTEIN RPW8"/>
    <property type="match status" value="1"/>
</dbReference>
<gene>
    <name evidence="10" type="primary">LOC132799060</name>
</gene>
<dbReference type="Pfam" id="PF23559">
    <property type="entry name" value="WHD_DRP"/>
    <property type="match status" value="1"/>
</dbReference>
<organism evidence="9 10">
    <name type="scientific">Ziziphus jujuba</name>
    <name type="common">Chinese jujube</name>
    <name type="synonym">Ziziphus sativa</name>
    <dbReference type="NCBI Taxonomy" id="326968"/>
    <lineage>
        <taxon>Eukaryota</taxon>
        <taxon>Viridiplantae</taxon>
        <taxon>Streptophyta</taxon>
        <taxon>Embryophyta</taxon>
        <taxon>Tracheophyta</taxon>
        <taxon>Spermatophyta</taxon>
        <taxon>Magnoliopsida</taxon>
        <taxon>eudicotyledons</taxon>
        <taxon>Gunneridae</taxon>
        <taxon>Pentapetalae</taxon>
        <taxon>rosids</taxon>
        <taxon>fabids</taxon>
        <taxon>Rosales</taxon>
        <taxon>Rhamnaceae</taxon>
        <taxon>Paliureae</taxon>
        <taxon>Ziziphus</taxon>
    </lineage>
</organism>
<evidence type="ECO:0000259" key="7">
    <source>
        <dbReference type="Pfam" id="PF23598"/>
    </source>
</evidence>
<sequence length="1288" mass="146204">MPGVGKTTLAGLVFHDDAVKEHFDIRVWISVSVEFDYVRLTKAILQTIKPESANNEEFSKLQERLSEELTGKKFLFVLDDVWNTKNDLHDLWVTMRPPFRAGAPGSKIIVTTRDESAAKLMGAVGHHNLDCVSRDDWWKIFVEHAFSTSNTSEQQNLGSLRDEILAKCDGLPLSARALGGLLCYKEVDGWKEVLENKLWTQPEHSNIPSLLKLSYHYLPPHVKRCFAYCSIFPEDYEFEEKQLILLWMAEGLLQNPKGSRQMEDLGREYFRELSSRSFFQKSKKDESKYVMHDLFNELARSVAGEIGFRLEDKVDNDKRCRSFEKFRHSAYFSSEPEGMQRLEVFSNLEHLRTFLPLSHSYHERRKYLTSNFTREILPKLQYLRVLSLNGYCIRELPDSIGELKFLRYLDLSHTDITTLPESISHLYNLQTLLLEGCYYLNALPSGLKNLISLRHLTFPHKLPHRGPLKGMPSNMGKLTNLRTLSYFEVGKESSSSGIGELGPLLHLRRTLHISGLENVNGVEDAAMANLTGKDGIDVLVLEWKSEETADPDIFESLQPPRMLKELIVMGYGGSKFPDWMGNALFSKMVKMRLDNCRRCKLLPSLGQLSLLKELTINGLSGVESVGSEFYGDGGLNAFPLLETLCFKYMENWKDWFPDETNNGIDRFPQLKKLVVNNCPMLKGKLPENLPSLKDLEVFACERLTVSIPSNQMLCSLSIHSCAEVVCENHAHLKSLKSIFISNIRKFRYQPERFMQGLTREENLVVPGCNEMAALLQDTFCQLTSFHELRIEGSSLRHLTLVAVPGCNWMTSLQQYELRQLASRRCLKINDSCLQYLELDVEETEQVQLRITTKLERLLLSQCNNLLKVPEGLHLTLLKELSIVLCHSLTSISESSLPSSLRVLYIRDCSNLKSVLVQEEYTSTNSNCTLCLESLTIQRCFSLESLTSAKLPDTLKQLEVWDCPSLICLSSSKELPEALVLDISTCNRLTSLLSDDKLPKALKRLKISECHSLTCLSSSEELLEALEDLNIRNCNRLTSLVSDDKFPKALKHLTIWGCGKLKRITNRFYGNTCLQSLSISNCKNLTSLPEGLHHLTDLRAVYIVGCENLVSFPEGGLPASNLRRLIAPGTILNNMVANPRGMQGFPPNLTSLTILNLEVIKPLFQLGLLHRLTSLRELDLKGKATDMVSFPSEDEKGGRKGMMLPKSLITLRIQHFENLKKFSAGLQCLTSLQHVYLINCEKLKSLPERGLLRSLLKLEISGCKLLQKKCKRDTGPFWPRIAHIPDVRC</sequence>
<name>A0ABM3IK34_ZIZJJ</name>
<dbReference type="PRINTS" id="PR00364">
    <property type="entry name" value="DISEASERSIST"/>
</dbReference>